<feature type="active site" description="Proton donor/acceptor" evidence="5">
    <location>
        <position position="443"/>
    </location>
</feature>
<dbReference type="PROSITE" id="PS51678">
    <property type="entry name" value="SAM_MT_PRMT"/>
    <property type="match status" value="1"/>
</dbReference>
<evidence type="ECO:0000256" key="8">
    <source>
        <dbReference type="SAM" id="MobiDB-lite"/>
    </source>
</evidence>
<comment type="similarity">
    <text evidence="4">Belongs to the class I-like SAM-binding methyltransferase superfamily.</text>
</comment>
<feature type="binding site" evidence="6">
    <location>
        <position position="333"/>
    </location>
    <ligand>
        <name>S-adenosyl-L-methionine</name>
        <dbReference type="ChEBI" id="CHEBI:59789"/>
    </ligand>
</feature>
<protein>
    <recommendedName>
        <fullName evidence="4">Protein arginine N-methyltransferase</fullName>
    </recommendedName>
</protein>
<dbReference type="Gene3D" id="3.40.50.150">
    <property type="entry name" value="Vaccinia Virus protein VP39"/>
    <property type="match status" value="1"/>
</dbReference>
<feature type="active site" description="Proton donor/acceptor" evidence="5">
    <location>
        <position position="452"/>
    </location>
</feature>
<dbReference type="Pfam" id="PF17286">
    <property type="entry name" value="PRMT5_C"/>
    <property type="match status" value="1"/>
</dbReference>
<proteinExistence type="inferred from homology"/>
<feature type="domain" description="PRMT5 oligomerisation" evidence="11">
    <location>
        <begin position="475"/>
        <end position="647"/>
    </location>
</feature>
<name>A0A6U9GTR7_9DINO</name>
<evidence type="ECO:0000256" key="1">
    <source>
        <dbReference type="ARBA" id="ARBA00022603"/>
    </source>
</evidence>
<feature type="region of interest" description="Disordered" evidence="8">
    <location>
        <begin position="255"/>
        <end position="283"/>
    </location>
</feature>
<gene>
    <name evidence="12" type="ORF">BRAN1462_LOCUS44605</name>
</gene>
<evidence type="ECO:0000256" key="7">
    <source>
        <dbReference type="PIRSR" id="PIRSR015894-3"/>
    </source>
</evidence>
<evidence type="ECO:0000313" key="12">
    <source>
        <dbReference type="EMBL" id="CAD9619687.1"/>
    </source>
</evidence>
<feature type="binding site" evidence="6">
    <location>
        <begin position="342"/>
        <end position="343"/>
    </location>
    <ligand>
        <name>S-adenosyl-L-methionine</name>
        <dbReference type="ChEBI" id="CHEBI:59789"/>
    </ligand>
</feature>
<evidence type="ECO:0000256" key="3">
    <source>
        <dbReference type="ARBA" id="ARBA00022691"/>
    </source>
</evidence>
<dbReference type="GO" id="GO:0005634">
    <property type="term" value="C:nucleus"/>
    <property type="evidence" value="ECO:0007669"/>
    <property type="project" value="TreeGrafter"/>
</dbReference>
<evidence type="ECO:0000256" key="4">
    <source>
        <dbReference type="PIRNR" id="PIRNR015894"/>
    </source>
</evidence>
<feature type="binding site" evidence="6">
    <location>
        <position position="399"/>
    </location>
    <ligand>
        <name>S-adenosyl-L-methionine</name>
        <dbReference type="ChEBI" id="CHEBI:59789"/>
    </ligand>
</feature>
<evidence type="ECO:0000256" key="2">
    <source>
        <dbReference type="ARBA" id="ARBA00022679"/>
    </source>
</evidence>
<dbReference type="InterPro" id="IPR025799">
    <property type="entry name" value="Arg_MeTrfase"/>
</dbReference>
<dbReference type="PIRSF" id="PIRSF015894">
    <property type="entry name" value="Skb1_MeTrfase"/>
    <property type="match status" value="1"/>
</dbReference>
<feature type="domain" description="PRMT5 TIM barrel" evidence="10">
    <location>
        <begin position="53"/>
        <end position="253"/>
    </location>
</feature>
<dbReference type="SUPFAM" id="SSF53335">
    <property type="entry name" value="S-adenosyl-L-methionine-dependent methyltransferases"/>
    <property type="match status" value="1"/>
</dbReference>
<dbReference type="Pfam" id="PF17285">
    <property type="entry name" value="PRMT5_TIM"/>
    <property type="match status" value="1"/>
</dbReference>
<dbReference type="Pfam" id="PF05185">
    <property type="entry name" value="PRMT5"/>
    <property type="match status" value="1"/>
</dbReference>
<dbReference type="InterPro" id="IPR035248">
    <property type="entry name" value="PRMT5_C"/>
</dbReference>
<evidence type="ECO:0000256" key="6">
    <source>
        <dbReference type="PIRSR" id="PIRSR015894-2"/>
    </source>
</evidence>
<dbReference type="EMBL" id="HBGW01069949">
    <property type="protein sequence ID" value="CAD9619687.1"/>
    <property type="molecule type" value="Transcribed_RNA"/>
</dbReference>
<feature type="binding site" evidence="6">
    <location>
        <begin position="427"/>
        <end position="428"/>
    </location>
    <ligand>
        <name>S-adenosyl-L-methionine</name>
        <dbReference type="ChEBI" id="CHEBI:59789"/>
    </ligand>
</feature>
<dbReference type="PANTHER" id="PTHR10738">
    <property type="entry name" value="PROTEIN ARGININE N-METHYLTRANSFERASE 5"/>
    <property type="match status" value="1"/>
</dbReference>
<reference evidence="12" key="1">
    <citation type="submission" date="2021-01" db="EMBL/GenBank/DDBJ databases">
        <authorList>
            <person name="Corre E."/>
            <person name="Pelletier E."/>
            <person name="Niang G."/>
            <person name="Scheremetjew M."/>
            <person name="Finn R."/>
            <person name="Kale V."/>
            <person name="Holt S."/>
            <person name="Cochrane G."/>
            <person name="Meng A."/>
            <person name="Brown T."/>
            <person name="Cohen L."/>
        </authorList>
    </citation>
    <scope>NUCLEOTIDE SEQUENCE</scope>
    <source>
        <strain evidence="12">RCC3387</strain>
    </source>
</reference>
<keyword evidence="1 4" id="KW-0489">Methyltransferase</keyword>
<dbReference type="Gene3D" id="2.70.160.11">
    <property type="entry name" value="Hnrnp arginine n-methyltransferase1"/>
    <property type="match status" value="1"/>
</dbReference>
<dbReference type="InterPro" id="IPR029063">
    <property type="entry name" value="SAM-dependent_MTases_sf"/>
</dbReference>
<organism evidence="12">
    <name type="scientific">Zooxanthella nutricula</name>
    <dbReference type="NCBI Taxonomy" id="1333877"/>
    <lineage>
        <taxon>Eukaryota</taxon>
        <taxon>Sar</taxon>
        <taxon>Alveolata</taxon>
        <taxon>Dinophyceae</taxon>
        <taxon>Peridiniales</taxon>
        <taxon>Peridiniales incertae sedis</taxon>
        <taxon>Zooxanthella</taxon>
    </lineage>
</organism>
<dbReference type="AlphaFoldDB" id="A0A6U9GTR7"/>
<evidence type="ECO:0000259" key="9">
    <source>
        <dbReference type="Pfam" id="PF05185"/>
    </source>
</evidence>
<accession>A0A6U9GTR7</accession>
<dbReference type="InterPro" id="IPR035247">
    <property type="entry name" value="PRMT5_TIM"/>
</dbReference>
<dbReference type="GO" id="GO:0016274">
    <property type="term" value="F:protein-arginine N-methyltransferase activity"/>
    <property type="evidence" value="ECO:0007669"/>
    <property type="project" value="InterPro"/>
</dbReference>
<dbReference type="GO" id="GO:0006355">
    <property type="term" value="P:regulation of DNA-templated transcription"/>
    <property type="evidence" value="ECO:0007669"/>
    <property type="project" value="TreeGrafter"/>
</dbReference>
<dbReference type="Gene3D" id="3.20.20.150">
    <property type="entry name" value="Divalent-metal-dependent TIM barrel enzymes"/>
    <property type="match status" value="1"/>
</dbReference>
<dbReference type="GO" id="GO:0005829">
    <property type="term" value="C:cytosol"/>
    <property type="evidence" value="ECO:0007669"/>
    <property type="project" value="TreeGrafter"/>
</dbReference>
<sequence length="652" mass="70817">MPVRGELHNLLAGCSLRVPIAGDDLRAEIRRAAAEKFDFVALPLASPGGQGVGVDFQPSVASQLTLDAAAWQASVVGVVSEDLGRGAEAADAAAAEFGRAALETELRWAAHLSLRGVLLPAPALEGGCSYARAVNDLLLEGLFAEGAQEESPPPLALRVPADSAGWTAWNRFRTACDHHPRLAVALELGSSTTGGACNERELQRWLGEPVRFVVLHAGAFLSNRQGYPVLPRKLKAILLGLFRHQEMQIIIASPPEGPQAAAQPGTDAVTSESGAASAPGGGLASPEAMLNYVALLFRGLPKPTAYERFASTHQDTLQSPLQPLQDNLESETYELFETDPVKYRQYEEAVLAFLRDRLGEGRSPPFNVMVLGAGRGPLVAASLRAARRADAEVKVWAVEKNPNAVHALRHRKRREQDWACVEVVAEDMRAWKAPRKADALVSELLGSFGDNELSPECLDGAQHLLAEDGVCIPQSYVSSLAPVSAPALWADARGRVGGTGGGLAGGDMGQLETAYVVCLHRAFYPTAGPKDCFVYKHPKRSIDESNDRSIQLEFEAEVDTLVHGFAAYFDCTLYGDVRISIHPQTLSEGMFSWFPMFFPLQIPVYLRKGQVIRSHWWRRHDARKVWYEWMVSEPAPAPIQNPGGRSWPIGLR</sequence>
<evidence type="ECO:0000259" key="11">
    <source>
        <dbReference type="Pfam" id="PF17286"/>
    </source>
</evidence>
<keyword evidence="3 4" id="KW-0949">S-adenosyl-L-methionine</keyword>
<evidence type="ECO:0000259" key="10">
    <source>
        <dbReference type="Pfam" id="PF17285"/>
    </source>
</evidence>
<dbReference type="PANTHER" id="PTHR10738:SF0">
    <property type="entry name" value="PROTEIN ARGININE N-METHYLTRANSFERASE 5"/>
    <property type="match status" value="1"/>
</dbReference>
<keyword evidence="2 4" id="KW-0808">Transferase</keyword>
<dbReference type="InterPro" id="IPR035075">
    <property type="entry name" value="PRMT5"/>
</dbReference>
<feature type="domain" description="PRMT5 arginine-N-methyltransferase" evidence="9">
    <location>
        <begin position="306"/>
        <end position="472"/>
    </location>
</feature>
<feature type="site" description="Critical for specifying symmetric addition of methyl groups" evidence="7">
    <location>
        <position position="336"/>
    </location>
</feature>
<evidence type="ECO:0000256" key="5">
    <source>
        <dbReference type="PIRSR" id="PIRSR015894-1"/>
    </source>
</evidence>
<dbReference type="GO" id="GO:0032259">
    <property type="term" value="P:methylation"/>
    <property type="evidence" value="ECO:0007669"/>
    <property type="project" value="UniProtKB-KW"/>
</dbReference>
<dbReference type="InterPro" id="IPR007857">
    <property type="entry name" value="Arg_MeTrfase_PRMT5"/>
</dbReference>